<dbReference type="PRINTS" id="PR00765">
    <property type="entry name" value="CRBOXYPTASEA"/>
</dbReference>
<evidence type="ECO:0000256" key="10">
    <source>
        <dbReference type="SAM" id="SignalP"/>
    </source>
</evidence>
<dbReference type="GO" id="GO:0005615">
    <property type="term" value="C:extracellular space"/>
    <property type="evidence" value="ECO:0007669"/>
    <property type="project" value="TreeGrafter"/>
</dbReference>
<comment type="similarity">
    <text evidence="2 8">Belongs to the peptidase M14 family.</text>
</comment>
<dbReference type="SUPFAM" id="SSF53187">
    <property type="entry name" value="Zn-dependent exopeptidases"/>
    <property type="match status" value="1"/>
</dbReference>
<dbReference type="EMBL" id="CP114014">
    <property type="protein sequence ID" value="XAY06182.1"/>
    <property type="molecule type" value="Genomic_DNA"/>
</dbReference>
<evidence type="ECO:0000256" key="3">
    <source>
        <dbReference type="ARBA" id="ARBA00022670"/>
    </source>
</evidence>
<feature type="chain" id="PRO_5043694533" description="Peptidase M14 domain-containing protein" evidence="10">
    <location>
        <begin position="28"/>
        <end position="1184"/>
    </location>
</feature>
<dbReference type="PROSITE" id="PS00132">
    <property type="entry name" value="CARBOXYPEPT_ZN_1"/>
    <property type="match status" value="1"/>
</dbReference>
<gene>
    <name evidence="12" type="ORF">DSM112329_03046</name>
</gene>
<keyword evidence="7" id="KW-0482">Metalloprotease</keyword>
<feature type="active site" description="Proton donor/acceptor" evidence="8">
    <location>
        <position position="391"/>
    </location>
</feature>
<evidence type="ECO:0000259" key="11">
    <source>
        <dbReference type="PROSITE" id="PS52035"/>
    </source>
</evidence>
<dbReference type="InterPro" id="IPR057246">
    <property type="entry name" value="CARBOXYPEPT_ZN_1"/>
</dbReference>
<dbReference type="PANTHER" id="PTHR11705">
    <property type="entry name" value="PROTEASE FAMILY M14 CARBOXYPEPTIDASE A,B"/>
    <property type="match status" value="1"/>
</dbReference>
<evidence type="ECO:0000256" key="8">
    <source>
        <dbReference type="PROSITE-ProRule" id="PRU01379"/>
    </source>
</evidence>
<evidence type="ECO:0000256" key="9">
    <source>
        <dbReference type="SAM" id="MobiDB-lite"/>
    </source>
</evidence>
<keyword evidence="5" id="KW-0378">Hydrolase</keyword>
<accession>A0AAU7AX39</accession>
<feature type="compositionally biased region" description="Basic and acidic residues" evidence="9">
    <location>
        <begin position="276"/>
        <end position="290"/>
    </location>
</feature>
<dbReference type="Pfam" id="PF00246">
    <property type="entry name" value="Peptidase_M14"/>
    <property type="match status" value="1"/>
</dbReference>
<dbReference type="SMART" id="SM00631">
    <property type="entry name" value="Zn_pept"/>
    <property type="match status" value="1"/>
</dbReference>
<dbReference type="InterPro" id="IPR033810">
    <property type="entry name" value="Carboxypeptidase_T"/>
</dbReference>
<evidence type="ECO:0000256" key="1">
    <source>
        <dbReference type="ARBA" id="ARBA00001947"/>
    </source>
</evidence>
<name>A0AAU7AX39_9ACTN</name>
<feature type="domain" description="Peptidase M14" evidence="11">
    <location>
        <begin position="121"/>
        <end position="416"/>
    </location>
</feature>
<evidence type="ECO:0000256" key="7">
    <source>
        <dbReference type="ARBA" id="ARBA00023049"/>
    </source>
</evidence>
<proteinExistence type="inferred from homology"/>
<dbReference type="Gene3D" id="3.40.630.10">
    <property type="entry name" value="Zn peptidases"/>
    <property type="match status" value="1"/>
</dbReference>
<feature type="signal peptide" evidence="10">
    <location>
        <begin position="1"/>
        <end position="27"/>
    </location>
</feature>
<evidence type="ECO:0000256" key="5">
    <source>
        <dbReference type="ARBA" id="ARBA00022801"/>
    </source>
</evidence>
<comment type="cofactor">
    <cofactor evidence="1">
        <name>Zn(2+)</name>
        <dbReference type="ChEBI" id="CHEBI:29105"/>
    </cofactor>
</comment>
<evidence type="ECO:0000313" key="12">
    <source>
        <dbReference type="EMBL" id="XAY06182.1"/>
    </source>
</evidence>
<dbReference type="PANTHER" id="PTHR11705:SF143">
    <property type="entry name" value="SLL0236 PROTEIN"/>
    <property type="match status" value="1"/>
</dbReference>
<feature type="compositionally biased region" description="Low complexity" evidence="9">
    <location>
        <begin position="1043"/>
        <end position="1061"/>
    </location>
</feature>
<dbReference type="CDD" id="cd03859">
    <property type="entry name" value="M14_CPT"/>
    <property type="match status" value="1"/>
</dbReference>
<dbReference type="GO" id="GO:0004181">
    <property type="term" value="F:metallocarboxypeptidase activity"/>
    <property type="evidence" value="ECO:0007669"/>
    <property type="project" value="InterPro"/>
</dbReference>
<evidence type="ECO:0000256" key="4">
    <source>
        <dbReference type="ARBA" id="ARBA00022723"/>
    </source>
</evidence>
<evidence type="ECO:0000256" key="6">
    <source>
        <dbReference type="ARBA" id="ARBA00022833"/>
    </source>
</evidence>
<dbReference type="KEGG" id="parq:DSM112329_03046"/>
<organism evidence="12">
    <name type="scientific">Paraconexibacter sp. AEG42_29</name>
    <dbReference type="NCBI Taxonomy" id="2997339"/>
    <lineage>
        <taxon>Bacteria</taxon>
        <taxon>Bacillati</taxon>
        <taxon>Actinomycetota</taxon>
        <taxon>Thermoleophilia</taxon>
        <taxon>Solirubrobacterales</taxon>
        <taxon>Paraconexibacteraceae</taxon>
        <taxon>Paraconexibacter</taxon>
    </lineage>
</organism>
<keyword evidence="3" id="KW-0645">Protease</keyword>
<sequence>MRIARRARLPLVLATSAALLAPSVASADALNAYRVKATPKNLQALALAGFDVTEGRNLKRGTIDVIGTSGQVGAAKLDAKRVTNYKEPAKAPVAKTSRRAAPTDGATDAAFKVWTKYDAVAGDDKEQYTEQFDRLESSFPGIVKRRVVGKTVNGRDIIALQVTKGATGADIAGRPAVLYTAMQHAREWLAGETCRRTLDFVTANYGKTTSAGKEVTGLVDSSELWFACVANPDGYEFTFTPGHRLWRKNLRDNDGNGTITDGDGVDPNRNYPSNWGRDDEGSSPDPRNETYRGPSAASEPETKAMQALFEEVKPVFHKNDHTAAQLLLYPQGFQQDTPTPDNPIFTALAGDPFKPGIEGFLPELSAGLYITNGDFTDYAYNSQGSLSFTPEGTAAEDPAVSGFEYADSPLQVDQEYRRHLQFALDLAKSATRPDNPDSHLGNKAASFEVDKFTYSFGDPQPVGAVVKRSLGAVTLKYKVNGGATQTVTTADYAGGERYNKDKGVFYKRVRGFVVGTKPTDKVEAWFSGGGQDSEHFTYTAVSETTNPVLLLANEDYSGKVPNADPAAGPAYLDTYKAALDAAGVKYDVYDIDLAGRVAPNALGVLSHYSHVIWYSGDDLVTRAPNAPGGSGIDRLAVDTQNEVRDFLNDGGKLFYSGKNAGRQFAEGYTYNPFQVEEGTYCQNANPTCIAVQDDFLQYWLGAYRRVLGGGENAADGAAFPVKGTTGAFNGLDLALAPTGGANDASTATMLTTSSVLDPTTYPIFADSASAGAWQRPGAPPFSPHAGSWFVSAGADDGAYKRLQKPFAVPSGGATLDFWTSFDVEPEYDFVFAEIHTVGQDDWTTLADKNGHTSDSVGQSCIAGGNGSNWQSIHPFLAHYQTKTADGCTNTGTSGKWNAATGNSAGWQHWEMAIPDAYKGKNVEIAITVASDPAVQGLGTWIDEAQLLSTGGQPITSADPSFETGIDGWTTPGPPAPAGEGQSKATGWVRAQTAPFVETPIVTTGDTVYTGFGLEAVTDAGKRGELMKAAIGHLGAPAKPVFNAPAPTVETPPVTTPTTPTIPTKPTPTIPARKRLTSLAFGSRSLPLVFARGLAVTTKCTTGCTVSVKLTVDAATQRRYKLRSRTLGSATAKLTKTGSKTVRVRPSALIRKRLAKAKTLVVTVAATQAGTKPAVRKTTKVTLRR</sequence>
<dbReference type="AlphaFoldDB" id="A0AAU7AX39"/>
<dbReference type="PROSITE" id="PS52035">
    <property type="entry name" value="PEPTIDASE_M14"/>
    <property type="match status" value="1"/>
</dbReference>
<dbReference type="InterPro" id="IPR000834">
    <property type="entry name" value="Peptidase_M14"/>
</dbReference>
<dbReference type="RefSeq" id="WP_354697419.1">
    <property type="nucleotide sequence ID" value="NZ_CP114014.1"/>
</dbReference>
<dbReference type="GO" id="GO:0006508">
    <property type="term" value="P:proteolysis"/>
    <property type="evidence" value="ECO:0007669"/>
    <property type="project" value="UniProtKB-KW"/>
</dbReference>
<protein>
    <recommendedName>
        <fullName evidence="11">Peptidase M14 domain-containing protein</fullName>
    </recommendedName>
</protein>
<feature type="region of interest" description="Disordered" evidence="9">
    <location>
        <begin position="249"/>
        <end position="301"/>
    </location>
</feature>
<keyword evidence="6" id="KW-0862">Zinc</keyword>
<reference evidence="12" key="1">
    <citation type="submission" date="2022-12" db="EMBL/GenBank/DDBJ databases">
        <title>Paraconexibacter alkalitolerans sp. nov. and Baekduia alba sp. nov., isolated from soil and emended description of the genera Paraconexibacter (Chun et al., 2020) and Baekduia (An et al., 2020).</title>
        <authorList>
            <person name="Vieira S."/>
            <person name="Huber K.J."/>
            <person name="Geppert A."/>
            <person name="Wolf J."/>
            <person name="Neumann-Schaal M."/>
            <person name="Muesken M."/>
            <person name="Overmann J."/>
        </authorList>
    </citation>
    <scope>NUCLEOTIDE SEQUENCE</scope>
    <source>
        <strain evidence="12">AEG42_29</strain>
    </source>
</reference>
<dbReference type="GO" id="GO:0008270">
    <property type="term" value="F:zinc ion binding"/>
    <property type="evidence" value="ECO:0007669"/>
    <property type="project" value="InterPro"/>
</dbReference>
<keyword evidence="10" id="KW-0732">Signal</keyword>
<evidence type="ECO:0000256" key="2">
    <source>
        <dbReference type="ARBA" id="ARBA00005988"/>
    </source>
</evidence>
<feature type="region of interest" description="Disordered" evidence="9">
    <location>
        <begin position="1043"/>
        <end position="1067"/>
    </location>
</feature>
<keyword evidence="4" id="KW-0479">Metal-binding</keyword>